<feature type="region of interest" description="Disordered" evidence="2">
    <location>
        <begin position="106"/>
        <end position="275"/>
    </location>
</feature>
<name>N1QBR9_PSEFD</name>
<dbReference type="HOGENOM" id="CLU_614118_0_0_1"/>
<dbReference type="EMBL" id="KB446555">
    <property type="protein sequence ID" value="EME88648.1"/>
    <property type="molecule type" value="Genomic_DNA"/>
</dbReference>
<reference evidence="3 4" key="1">
    <citation type="journal article" date="2012" name="PLoS Pathog.">
        <title>Diverse lifestyles and strategies of plant pathogenesis encoded in the genomes of eighteen Dothideomycetes fungi.</title>
        <authorList>
            <person name="Ohm R.A."/>
            <person name="Feau N."/>
            <person name="Henrissat B."/>
            <person name="Schoch C.L."/>
            <person name="Horwitz B.A."/>
            <person name="Barry K.W."/>
            <person name="Condon B.J."/>
            <person name="Copeland A.C."/>
            <person name="Dhillon B."/>
            <person name="Glaser F."/>
            <person name="Hesse C.N."/>
            <person name="Kosti I."/>
            <person name="LaButti K."/>
            <person name="Lindquist E.A."/>
            <person name="Lucas S."/>
            <person name="Salamov A.A."/>
            <person name="Bradshaw R.E."/>
            <person name="Ciuffetti L."/>
            <person name="Hamelin R.C."/>
            <person name="Kema G.H.J."/>
            <person name="Lawrence C."/>
            <person name="Scott J.A."/>
            <person name="Spatafora J.W."/>
            <person name="Turgeon B.G."/>
            <person name="de Wit P.J.G.M."/>
            <person name="Zhong S."/>
            <person name="Goodwin S.B."/>
            <person name="Grigoriev I.V."/>
        </authorList>
    </citation>
    <scope>NUCLEOTIDE SEQUENCE [LARGE SCALE GENOMIC DNA]</scope>
    <source>
        <strain evidence="3 4">CIRAD86</strain>
    </source>
</reference>
<dbReference type="OrthoDB" id="3644689at2759"/>
<feature type="region of interest" description="Disordered" evidence="2">
    <location>
        <begin position="295"/>
        <end position="335"/>
    </location>
</feature>
<evidence type="ECO:0000256" key="2">
    <source>
        <dbReference type="SAM" id="MobiDB-lite"/>
    </source>
</evidence>
<keyword evidence="1" id="KW-0175">Coiled coil</keyword>
<organism evidence="3 4">
    <name type="scientific">Pseudocercospora fijiensis (strain CIRAD86)</name>
    <name type="common">Black leaf streak disease fungus</name>
    <name type="synonym">Mycosphaerella fijiensis</name>
    <dbReference type="NCBI Taxonomy" id="383855"/>
    <lineage>
        <taxon>Eukaryota</taxon>
        <taxon>Fungi</taxon>
        <taxon>Dikarya</taxon>
        <taxon>Ascomycota</taxon>
        <taxon>Pezizomycotina</taxon>
        <taxon>Dothideomycetes</taxon>
        <taxon>Dothideomycetidae</taxon>
        <taxon>Mycosphaerellales</taxon>
        <taxon>Mycosphaerellaceae</taxon>
        <taxon>Pseudocercospora</taxon>
    </lineage>
</organism>
<dbReference type="VEuPathDB" id="FungiDB:MYCFIDRAFT_80020"/>
<dbReference type="KEGG" id="pfj:MYCFIDRAFT_80020"/>
<proteinExistence type="predicted"/>
<dbReference type="Proteomes" id="UP000016932">
    <property type="component" value="Unassembled WGS sequence"/>
</dbReference>
<evidence type="ECO:0000313" key="4">
    <source>
        <dbReference type="Proteomes" id="UP000016932"/>
    </source>
</evidence>
<dbReference type="RefSeq" id="XP_007920534.1">
    <property type="nucleotide sequence ID" value="XM_007922343.1"/>
</dbReference>
<feature type="coiled-coil region" evidence="1">
    <location>
        <begin position="9"/>
        <end position="36"/>
    </location>
</feature>
<accession>N1QBR9</accession>
<evidence type="ECO:0000313" key="3">
    <source>
        <dbReference type="EMBL" id="EME88648.1"/>
    </source>
</evidence>
<feature type="compositionally biased region" description="Basic and acidic residues" evidence="2">
    <location>
        <begin position="295"/>
        <end position="308"/>
    </location>
</feature>
<feature type="compositionally biased region" description="Basic and acidic residues" evidence="2">
    <location>
        <begin position="129"/>
        <end position="195"/>
    </location>
</feature>
<gene>
    <name evidence="3" type="ORF">MYCFIDRAFT_80020</name>
</gene>
<evidence type="ECO:0000256" key="1">
    <source>
        <dbReference type="SAM" id="Coils"/>
    </source>
</evidence>
<dbReference type="AlphaFoldDB" id="N1QBR9"/>
<feature type="compositionally biased region" description="Basic and acidic residues" evidence="2">
    <location>
        <begin position="204"/>
        <end position="275"/>
    </location>
</feature>
<protein>
    <submittedName>
        <fullName evidence="3">Uncharacterized protein</fullName>
    </submittedName>
</protein>
<sequence length="446" mass="52230">MPPLDDKELMRREAYLKQAEAKARNLLAEYDVFVSRYRVCAEQVLEIRNRLNNTKSSVATIGIKIDLKRAEARQELAINALLKKQDEQNAAEANRFSAKLDLDEYRKSMKQSSTPKPKQQLSPRPKQQHQRETKAVNKEADIQQRIQETRKRAEDEVRARAKERSDQKEAEAKRVWEQRKKEQDDEAKKRLREQLANRGPDFARMQEKWEKAEEEKTRQRSRTREAQREVEAVRMQAEEQSRSRTGERSTHKAPEASSPLRERATRPEEKIRFLSEEQYGQKKLEAERRRNLRIQADEEAKLGARERAAQQQAEEEEEETKTPPPVPPHRANPQHDPEIYKAWRQDAEEAFKDYTTMEVFPTPPFPDVICNKPACILSRATRALKICSCDIEKAVKGAGRPIKEERKCWHPDKFSMCREEVREEFQAKAKEVFQVVVRMYAVEKGG</sequence>
<dbReference type="GeneID" id="19341658"/>
<feature type="compositionally biased region" description="Polar residues" evidence="2">
    <location>
        <begin position="110"/>
        <end position="122"/>
    </location>
</feature>
<keyword evidence="4" id="KW-1185">Reference proteome</keyword>
<dbReference type="eggNOG" id="ENOG502R9AF">
    <property type="taxonomic scope" value="Eukaryota"/>
</dbReference>